<protein>
    <recommendedName>
        <fullName evidence="2">Fungal-type protein kinase domain-containing protein</fullName>
    </recommendedName>
</protein>
<feature type="domain" description="Fungal-type protein kinase" evidence="2">
    <location>
        <begin position="680"/>
        <end position="719"/>
    </location>
</feature>
<evidence type="ECO:0000259" key="2">
    <source>
        <dbReference type="Pfam" id="PF17667"/>
    </source>
</evidence>
<dbReference type="EMBL" id="BPWL01000005">
    <property type="protein sequence ID" value="GJJ10643.1"/>
    <property type="molecule type" value="Genomic_DNA"/>
</dbReference>
<evidence type="ECO:0000313" key="3">
    <source>
        <dbReference type="EMBL" id="GJJ10643.1"/>
    </source>
</evidence>
<evidence type="ECO:0000256" key="1">
    <source>
        <dbReference type="SAM" id="MobiDB-lite"/>
    </source>
</evidence>
<feature type="domain" description="Fungal-type protein kinase" evidence="2">
    <location>
        <begin position="171"/>
        <end position="602"/>
    </location>
</feature>
<comment type="caution">
    <text evidence="3">The sequence shown here is derived from an EMBL/GenBank/DDBJ whole genome shotgun (WGS) entry which is preliminary data.</text>
</comment>
<sequence length="899" mass="102020">MSSQLDTPHRASSTSVSATAEPTAADKVMAAVKKDINRNIVLIPQDVFLECILINHITPVKKVVKAIMDEFYDKNEKQWKEFPKTGKEDQFYPKFVELANNINDKASKLSGAAVDRAFGRWIDCHSQIPNANADFVAEIRPDCAFVSNERVVKEAIDSFTSRKIQETLFESNSEKQDAKIWWRQMIAVVEVKRQDGDQLYLGAFPQLCNYVRQIFRQQLDRRFVLGITISFNNISMWLCDRSGGMGMSKPYDIHKDPEAFVSMISAITLLPSYRIGWDPTLKLYNDAHHIFQPSYQVRALLKTGLNTTSKTEQDISNTQWLLTLIDDRSSNKVQKHNIILARRPLLIRTAEGMNGRAVQIHQGYLEKDENKERRSPLVIKTSWQPVSKTQNNQPHEAYFYDLIPEFRGRILAASVVKASHGLEANSGPSEEVSTFGFIRQSLEKHADFDAGARMNNSVKKFSKQKARAGKTEHLADKKQIKEMKETMAFMAFDYSAFSDDHKYFAEDLSCVTDRVQTRIVLTIWGWPIKFFKDLRELLTVIQGAIEGSVFIRIKLDVSAGNIIIQPASPDRNLPLGELVTRTRGRLIDLDHAKHASRKTTPKAVGPNGVGIIKKNNDPGKLELAALRFYPIQAEAAYYCQKAGVTNIFKANLDGDLSPEDFGWEDVGEVPDYESHVPSVIERTGTIPFISHQLLIKKVDIIHDAIHDLESFWWIIVYLCLTREFGGGHRQKEVTKEHYTLVRDLFETFDSSIGDNKAVYFDNKTGEASFEKLLKYFPKYFSPLGPMLKRWREVLVLGYTFNAYEYHLVHKYVLRIISDAINSLSVAPERSEAVDNEIRRREDDYGYICRISSSTNVQTPTPIVVTSSGISPIRNRGVPPSARPTTNPPSPTPASKVQKK</sequence>
<evidence type="ECO:0000313" key="4">
    <source>
        <dbReference type="Proteomes" id="UP001050691"/>
    </source>
</evidence>
<keyword evidence="4" id="KW-1185">Reference proteome</keyword>
<dbReference type="Proteomes" id="UP001050691">
    <property type="component" value="Unassembled WGS sequence"/>
</dbReference>
<proteinExistence type="predicted"/>
<reference evidence="3" key="1">
    <citation type="submission" date="2021-10" db="EMBL/GenBank/DDBJ databases">
        <title>De novo Genome Assembly of Clathrus columnatus (Basidiomycota, Fungi) Using Illumina and Nanopore Sequence Data.</title>
        <authorList>
            <person name="Ogiso-Tanaka E."/>
            <person name="Itagaki H."/>
            <person name="Hosoya T."/>
            <person name="Hosaka K."/>
        </authorList>
    </citation>
    <scope>NUCLEOTIDE SEQUENCE</scope>
    <source>
        <strain evidence="3">MO-923</strain>
    </source>
</reference>
<feature type="region of interest" description="Disordered" evidence="1">
    <location>
        <begin position="863"/>
        <end position="899"/>
    </location>
</feature>
<dbReference type="PANTHER" id="PTHR38248">
    <property type="entry name" value="FUNK1 6"/>
    <property type="match status" value="1"/>
</dbReference>
<accession>A0AAV5ABW4</accession>
<dbReference type="InterPro" id="IPR040976">
    <property type="entry name" value="Pkinase_fungal"/>
</dbReference>
<dbReference type="Pfam" id="PF17667">
    <property type="entry name" value="Pkinase_fungal"/>
    <property type="match status" value="2"/>
</dbReference>
<dbReference type="AlphaFoldDB" id="A0AAV5ABW4"/>
<dbReference type="PANTHER" id="PTHR38248:SF2">
    <property type="entry name" value="FUNK1 11"/>
    <property type="match status" value="1"/>
</dbReference>
<organism evidence="3 4">
    <name type="scientific">Clathrus columnatus</name>
    <dbReference type="NCBI Taxonomy" id="1419009"/>
    <lineage>
        <taxon>Eukaryota</taxon>
        <taxon>Fungi</taxon>
        <taxon>Dikarya</taxon>
        <taxon>Basidiomycota</taxon>
        <taxon>Agaricomycotina</taxon>
        <taxon>Agaricomycetes</taxon>
        <taxon>Phallomycetidae</taxon>
        <taxon>Phallales</taxon>
        <taxon>Clathraceae</taxon>
        <taxon>Clathrus</taxon>
    </lineage>
</organism>
<gene>
    <name evidence="3" type="ORF">Clacol_004870</name>
</gene>
<name>A0AAV5ABW4_9AGAM</name>